<dbReference type="AlphaFoldDB" id="A0A4U9HR03"/>
<dbReference type="EMBL" id="LR590464">
    <property type="protein sequence ID" value="VTP66862.1"/>
    <property type="molecule type" value="Genomic_DNA"/>
</dbReference>
<evidence type="ECO:0008006" key="3">
    <source>
        <dbReference type="Google" id="ProtNLM"/>
    </source>
</evidence>
<proteinExistence type="predicted"/>
<gene>
    <name evidence="1" type="ORF">NCTC13032_02750</name>
</gene>
<name>A0A4U9HR03_9ENTR</name>
<sequence>MTIRIYPSRLPGEPLETHHHESMTLSAWFEQNVKGWRPDQQHPVAVEIDGAPVPPAEWPLCVIKRETDVRMYPVPYGTGAEIAIWVAVSVAVASAAYSIYMMSTMSQPGGSGAQAASGDQIDLNPAKANAAKLGDPIREIFGKYRVWPDYVMQPVSRFVNETSMETSMFLCICVGDVAINQSDLKVGNTPFSSFGTDISYKIYPPGADVSGDTRTENWFNSPEVGNTGSGTAGLDLGSSGPETVSIIADALVVSDNTITLVDVSASGGDEEIPPSWTVGTVITVLAPTLIRSCRPAATA</sequence>
<evidence type="ECO:0000313" key="1">
    <source>
        <dbReference type="EMBL" id="VTP66862.1"/>
    </source>
</evidence>
<organism evidence="1 2">
    <name type="scientific">Leclercia adecarboxylata</name>
    <dbReference type="NCBI Taxonomy" id="83655"/>
    <lineage>
        <taxon>Bacteria</taxon>
        <taxon>Pseudomonadati</taxon>
        <taxon>Pseudomonadota</taxon>
        <taxon>Gammaproteobacteria</taxon>
        <taxon>Enterobacterales</taxon>
        <taxon>Enterobacteriaceae</taxon>
        <taxon>Leclercia</taxon>
    </lineage>
</organism>
<dbReference type="Proteomes" id="UP000310719">
    <property type="component" value="Chromosome"/>
</dbReference>
<reference evidence="1 2" key="1">
    <citation type="submission" date="2019-05" db="EMBL/GenBank/DDBJ databases">
        <authorList>
            <consortium name="Pathogen Informatics"/>
        </authorList>
    </citation>
    <scope>NUCLEOTIDE SEQUENCE [LARGE SCALE GENOMIC DNA]</scope>
    <source>
        <strain evidence="1 2">NCTC13032</strain>
    </source>
</reference>
<protein>
    <recommendedName>
        <fullName evidence="3">Kinase</fullName>
    </recommendedName>
</protein>
<accession>A0A4U9HR03</accession>
<evidence type="ECO:0000313" key="2">
    <source>
        <dbReference type="Proteomes" id="UP000310719"/>
    </source>
</evidence>